<dbReference type="RefSeq" id="WP_008319836.1">
    <property type="nucleotide sequence ID" value="NZ_AOLN01000011.1"/>
</dbReference>
<evidence type="ECO:0000256" key="1">
    <source>
        <dbReference type="SAM" id="Phobius"/>
    </source>
</evidence>
<keyword evidence="1" id="KW-1133">Transmembrane helix</keyword>
<sequence length="81" mass="8961">MIQQFSTTWEKLVQVEDSLGGRERALLDLVFVDWILVALMIAPTSTHVSFPPLVSVVVFYLAIGMVTTTVALPLISEVIDQ</sequence>
<comment type="caution">
    <text evidence="2">The sequence shown here is derived from an EMBL/GenBank/DDBJ whole genome shotgun (WGS) entry which is preliminary data.</text>
</comment>
<dbReference type="AlphaFoldDB" id="M0IE44"/>
<name>M0IE44_9EURY</name>
<accession>M0IE44</accession>
<protein>
    <submittedName>
        <fullName evidence="2">Uncharacterized protein</fullName>
    </submittedName>
</protein>
<keyword evidence="1" id="KW-0472">Membrane</keyword>
<keyword evidence="3" id="KW-1185">Reference proteome</keyword>
<reference evidence="2 3" key="1">
    <citation type="journal article" date="2014" name="PLoS Genet.">
        <title>Phylogenetically driven sequencing of extremely halophilic archaea reveals strategies for static and dynamic osmo-response.</title>
        <authorList>
            <person name="Becker E.A."/>
            <person name="Seitzer P.M."/>
            <person name="Tritt A."/>
            <person name="Larsen D."/>
            <person name="Krusor M."/>
            <person name="Yao A.I."/>
            <person name="Wu D."/>
            <person name="Madern D."/>
            <person name="Eisen J.A."/>
            <person name="Darling A.E."/>
            <person name="Facciotti M.T."/>
        </authorList>
    </citation>
    <scope>NUCLEOTIDE SEQUENCE [LARGE SCALE GENOMIC DNA]</scope>
    <source>
        <strain evidence="2 3">ATCC BAA-1512</strain>
    </source>
</reference>
<feature type="transmembrane region" description="Helical" evidence="1">
    <location>
        <begin position="54"/>
        <end position="75"/>
    </location>
</feature>
<keyword evidence="1" id="KW-0812">Transmembrane</keyword>
<organism evidence="2 3">
    <name type="scientific">Haloferax mucosum ATCC BAA-1512</name>
    <dbReference type="NCBI Taxonomy" id="662479"/>
    <lineage>
        <taxon>Archaea</taxon>
        <taxon>Methanobacteriati</taxon>
        <taxon>Methanobacteriota</taxon>
        <taxon>Stenosarchaea group</taxon>
        <taxon>Halobacteria</taxon>
        <taxon>Halobacteriales</taxon>
        <taxon>Haloferacaceae</taxon>
        <taxon>Haloferax</taxon>
    </lineage>
</organism>
<evidence type="ECO:0000313" key="3">
    <source>
        <dbReference type="Proteomes" id="UP000011550"/>
    </source>
</evidence>
<dbReference type="PATRIC" id="fig|662479.7.peg.1626"/>
<dbReference type="EMBL" id="AOLN01000011">
    <property type="protein sequence ID" value="ELZ95011.1"/>
    <property type="molecule type" value="Genomic_DNA"/>
</dbReference>
<gene>
    <name evidence="2" type="ORF">C440_08042</name>
</gene>
<feature type="transmembrane region" description="Helical" evidence="1">
    <location>
        <begin position="25"/>
        <end position="42"/>
    </location>
</feature>
<evidence type="ECO:0000313" key="2">
    <source>
        <dbReference type="EMBL" id="ELZ95011.1"/>
    </source>
</evidence>
<dbReference type="Proteomes" id="UP000011550">
    <property type="component" value="Unassembled WGS sequence"/>
</dbReference>
<proteinExistence type="predicted"/>
<dbReference type="STRING" id="662479.C440_08042"/>
<dbReference type="OrthoDB" id="378023at2157"/>